<accession>A2ESX1</accession>
<evidence type="ECO:0000313" key="2">
    <source>
        <dbReference type="Proteomes" id="UP000001542"/>
    </source>
</evidence>
<proteinExistence type="predicted"/>
<sequence>MSYDDLHEKVMKRINDWKANNFEVKLIMHEYGPVQRDLEWKCPSSFKLPSKDEITHEKRTKARNTISKLYKQITKDDSLLAYQAADAIETKIFNESKNLEIYKSGLARIGKTITFLSPLSEFVDYDHPKIIISDK</sequence>
<organism evidence="1 2">
    <name type="scientific">Trichomonas vaginalis (strain ATCC PRA-98 / G3)</name>
    <dbReference type="NCBI Taxonomy" id="412133"/>
    <lineage>
        <taxon>Eukaryota</taxon>
        <taxon>Metamonada</taxon>
        <taxon>Parabasalia</taxon>
        <taxon>Trichomonadida</taxon>
        <taxon>Trichomonadidae</taxon>
        <taxon>Trichomonas</taxon>
    </lineage>
</organism>
<gene>
    <name evidence="1" type="ORF">TVAG_474350</name>
</gene>
<dbReference type="VEuPathDB" id="TrichDB:TVAGG3_0191830"/>
<dbReference type="VEuPathDB" id="TrichDB:TVAG_474350"/>
<dbReference type="InParanoid" id="A2ESX1"/>
<reference evidence="1" key="2">
    <citation type="journal article" date="2007" name="Science">
        <title>Draft genome sequence of the sexually transmitted pathogen Trichomonas vaginalis.</title>
        <authorList>
            <person name="Carlton J.M."/>
            <person name="Hirt R.P."/>
            <person name="Silva J.C."/>
            <person name="Delcher A.L."/>
            <person name="Schatz M."/>
            <person name="Zhao Q."/>
            <person name="Wortman J.R."/>
            <person name="Bidwell S.L."/>
            <person name="Alsmark U.C.M."/>
            <person name="Besteiro S."/>
            <person name="Sicheritz-Ponten T."/>
            <person name="Noel C.J."/>
            <person name="Dacks J.B."/>
            <person name="Foster P.G."/>
            <person name="Simillion C."/>
            <person name="Van de Peer Y."/>
            <person name="Miranda-Saavedra D."/>
            <person name="Barton G.J."/>
            <person name="Westrop G.D."/>
            <person name="Mueller S."/>
            <person name="Dessi D."/>
            <person name="Fiori P.L."/>
            <person name="Ren Q."/>
            <person name="Paulsen I."/>
            <person name="Zhang H."/>
            <person name="Bastida-Corcuera F.D."/>
            <person name="Simoes-Barbosa A."/>
            <person name="Brown M.T."/>
            <person name="Hayes R.D."/>
            <person name="Mukherjee M."/>
            <person name="Okumura C.Y."/>
            <person name="Schneider R."/>
            <person name="Smith A.J."/>
            <person name="Vanacova S."/>
            <person name="Villalvazo M."/>
            <person name="Haas B.J."/>
            <person name="Pertea M."/>
            <person name="Feldblyum T.V."/>
            <person name="Utterback T.R."/>
            <person name="Shu C.L."/>
            <person name="Osoegawa K."/>
            <person name="de Jong P.J."/>
            <person name="Hrdy I."/>
            <person name="Horvathova L."/>
            <person name="Zubacova Z."/>
            <person name="Dolezal P."/>
            <person name="Malik S.B."/>
            <person name="Logsdon J.M. Jr."/>
            <person name="Henze K."/>
            <person name="Gupta A."/>
            <person name="Wang C.C."/>
            <person name="Dunne R.L."/>
            <person name="Upcroft J.A."/>
            <person name="Upcroft P."/>
            <person name="White O."/>
            <person name="Salzberg S.L."/>
            <person name="Tang P."/>
            <person name="Chiu C.-H."/>
            <person name="Lee Y.-S."/>
            <person name="Embley T.M."/>
            <person name="Coombs G.H."/>
            <person name="Mottram J.C."/>
            <person name="Tachezy J."/>
            <person name="Fraser-Liggett C.M."/>
            <person name="Johnson P.J."/>
        </authorList>
    </citation>
    <scope>NUCLEOTIDE SEQUENCE [LARGE SCALE GENOMIC DNA]</scope>
    <source>
        <strain evidence="1">G3</strain>
    </source>
</reference>
<keyword evidence="2" id="KW-1185">Reference proteome</keyword>
<dbReference type="AlphaFoldDB" id="A2ESX1"/>
<reference evidence="1" key="1">
    <citation type="submission" date="2006-10" db="EMBL/GenBank/DDBJ databases">
        <authorList>
            <person name="Amadeo P."/>
            <person name="Zhao Q."/>
            <person name="Wortman J."/>
            <person name="Fraser-Liggett C."/>
            <person name="Carlton J."/>
        </authorList>
    </citation>
    <scope>NUCLEOTIDE SEQUENCE</scope>
    <source>
        <strain evidence="1">G3</strain>
    </source>
</reference>
<dbReference type="KEGG" id="tva:4762085"/>
<dbReference type="EMBL" id="DS113481">
    <property type="protein sequence ID" value="EAY04229.1"/>
    <property type="molecule type" value="Genomic_DNA"/>
</dbReference>
<evidence type="ECO:0000313" key="1">
    <source>
        <dbReference type="EMBL" id="EAY04229.1"/>
    </source>
</evidence>
<dbReference type="Proteomes" id="UP000001542">
    <property type="component" value="Unassembled WGS sequence"/>
</dbReference>
<protein>
    <submittedName>
        <fullName evidence="1">Uncharacterized protein</fullName>
    </submittedName>
</protein>
<name>A2ESX1_TRIV3</name>
<dbReference type="RefSeq" id="XP_001316452.1">
    <property type="nucleotide sequence ID" value="XM_001316417.1"/>
</dbReference>